<reference evidence="1 2" key="1">
    <citation type="submission" date="2019-08" db="EMBL/GenBank/DDBJ databases">
        <title>Genome of Aequorivita antarctica SW49 (type strain).</title>
        <authorList>
            <person name="Bowman J.P."/>
        </authorList>
    </citation>
    <scope>NUCLEOTIDE SEQUENCE [LARGE SCALE GENOMIC DNA]</scope>
    <source>
        <strain evidence="1 2">SW49</strain>
    </source>
</reference>
<keyword evidence="2" id="KW-1185">Reference proteome</keyword>
<dbReference type="InterPro" id="IPR026341">
    <property type="entry name" value="T9SS_type_B"/>
</dbReference>
<evidence type="ECO:0000313" key="2">
    <source>
        <dbReference type="Proteomes" id="UP000321497"/>
    </source>
</evidence>
<name>A0A5C6YW27_9FLAO</name>
<sequence length="2270" mass="245108">GGVHIIVPPSPQTIYARIEDNTGSCFDLTDFKIYFSRAIAGIVPVSASFCDTDGNGGEFVDLPAQFNAAVLDGQPSSDYNITYHLSQADADGGLSPLPVPYFVNAPSETIYIRLENRDIDPNGAPCADTTRNVVITIDTPPTINTAPPNLIMCDDNNDGFATFDLGLQTPVITLGDLTLTVSYHGTLTDAQNNALPLPNLYINDRRYLDFPNVDPLDPNYGTGGVWARVASTTSSCTAIVPFALEVRFSPVGTTPAEPLRKCDDAVADGFTFFDLTVVAAEVLGTLDPLGFDLYYYENFNQAVTAGDLAMTAPDFSQAIPDPTNFLNNSNPQTIYILIVSNSGGTIPPNPNSAEGCYDIVELELIVDPRPADLGPFELMLCDDELQGSTLDDEISTFDLTSLNPDVTNNDPSLTVVWFLSYADETADIPIPNPTTFQNTATPQTVIGRVTSEFGCNTLVTLTLTVLPNPNPNTAPTPLELCDDDDDGLVGGWDLTLADADIIDGEADVSVLYYDTFAKAEAGLPATEITMPYTNTVPFVQIVYARVEKTVPPATVGCFTIVELELHVIALPDKPQMPPFADPFIGCDESGSGTAIFNLTLQDDGVLGDQLPVNFLPITYYELQADAEAGIPGTEILNPTTYISAGAPQIIWVRLESLITGCARVTPFALEVELFPTIGVGNDLTLCDDLVNGSTADDGLSTFDLTVNTPLITLGDPTLEIFYYARAIDQVNNNPIPTPSAYQNIISPQQQIFVTVYSQNGCRATNSFWIIVEPTPEAFSPGSMIACDSDNDGFALFDLATQDAFITAGDANLTVSYHRTLIDAENNVLPITVPYENDQIYLDLPITDPADPAYGTGGVWARVETTLNSCHRTLSFALEVHTSPVATEPAPLRKCDDAVADGFTIFDLTEVEAEVLGSLDPAGFDLYYYENLADAQLAGDLALIAPDYSAAIGNPGAYTNTSNPQDIYILVVGNAASSIPPNPNGAEGCYDIVTLTLIVDPIPANNGPFEMALCDDELQGSAPDDGISTFDLTTQDILVTGGDPNLTVQWYATPADEAADNPIVDPTMYQNIATPQTVIGRVTSEFGCSNRVTLTLTVLPNPSPKMDPEPIVLCDDDDDGIVADFDLTTRDVEILDGETNVTILYYETLQEAIAATPGTELPSPYTNIVPYSQIVYARVTNDVPPELLPCYTIVELELIVVPLPDAPDATLQDPLIACDDDGDGQAIFDLTVQNAAVYGVQDPVDFEPITYHTSQLDADTGTNAINPADAFPSGGQTIWVRLESLDTGCARVSFFEIEVGEYPGTGLANDLVLCDDELNGSTNDDGISTFNLTLNTPILTGGDPTLAVFYYASQTDRDSDIRIVNPGTYQNVVVPQQEIFVTVVGQNTCRALLSFLITVSPNPTPVAPTPLFACDVDNNGFTFFDLDSKTAEIRGGDPTLIITYHENLLDATTGNFPLASPYENIFAYNQTIYVRAAYSAPPSGTGCYTIVTLELIVNLTPIVPNDLPDLVACDDSGFAEFDLTVQEDLIFGSQSPADYTLTYHLNQADAIAGINAIAQPEAYTNTSSPQTIWVRLDDNATECYKVGSFDLVVNNGLPITDPTPLEQCDDLGEENDGITAFDLTQKNIEITNGVLSQGVSYFLTEQDAQDNTNRIDPETAYINQDANGNPINPQVLYVRVEDSNSACLSFTTLTIRVIGNPNPVNPEPIELCDDNVIVPPGPDDETEIFDLTIREAQILNGNNWTIGYFRSYDDAVNLNDEIVAPEVTAYQNISNPQIIYVRTTSPTSLCFEIVELELIVNPLPDDTAVVTPYILCAPDDSEVGTFNLETKVAEILGGQPQPPFEVSFYIDMADAEAGTNAIVNTTTYQNRDVNNNPVNPQLLYTGILNTETGCYIGGMQTLELIVQKGAIAVAPAEPFIICDNAPPSDGFAEFDLDDVTNQQVSDLRAEILAGQDPLVYAITFHETLEEAELGTNPIAFPYTNIINPQRIYVRVTNTDNLYEPQCYAVVDMVLKVEQLEDILLNGDYRLCVDENGNPIPSEEGGASPPTIDTGLDPALYTFQWDLDGVILVGETGPSIIALQGGVYTVTYTELASGCANSVSATVIVSSPPFTYEANLLNGAFAGNHVIEVIATGNGTYQYQLDNGPFQDSNIFENVEPGNHTITIKDLYGCGSVTFDVGVIDYPPYFTPNSDGYHDTWNIIGIAAGDPTAKIYIFDRFGKLLKQLSPLGTGWDGTYNGRPLPSSDYWFRVEYTEDGNAKEFKGHFTLKR</sequence>
<evidence type="ECO:0000313" key="1">
    <source>
        <dbReference type="EMBL" id="TXD71280.1"/>
    </source>
</evidence>
<proteinExistence type="predicted"/>
<protein>
    <submittedName>
        <fullName evidence="1">T9SS type B sorting domain-containing protein</fullName>
    </submittedName>
</protein>
<dbReference type="EMBL" id="VORT01000024">
    <property type="protein sequence ID" value="TXD71280.1"/>
    <property type="molecule type" value="Genomic_DNA"/>
</dbReference>
<organism evidence="1 2">
    <name type="scientific">Aequorivita antarctica</name>
    <dbReference type="NCBI Taxonomy" id="153266"/>
    <lineage>
        <taxon>Bacteria</taxon>
        <taxon>Pseudomonadati</taxon>
        <taxon>Bacteroidota</taxon>
        <taxon>Flavobacteriia</taxon>
        <taxon>Flavobacteriales</taxon>
        <taxon>Flavobacteriaceae</taxon>
        <taxon>Aequorivita</taxon>
    </lineage>
</organism>
<gene>
    <name evidence="1" type="ORF">ESU54_17405</name>
</gene>
<dbReference type="NCBIfam" id="TIGR04131">
    <property type="entry name" value="Bac_Flav_CTERM"/>
    <property type="match status" value="1"/>
</dbReference>
<accession>A0A5C6YW27</accession>
<dbReference type="Proteomes" id="UP000321497">
    <property type="component" value="Unassembled WGS sequence"/>
</dbReference>
<dbReference type="Pfam" id="PF13585">
    <property type="entry name" value="CHU_C"/>
    <property type="match status" value="1"/>
</dbReference>
<dbReference type="OrthoDB" id="9765926at2"/>
<feature type="non-terminal residue" evidence="1">
    <location>
        <position position="1"/>
    </location>
</feature>
<comment type="caution">
    <text evidence="1">The sequence shown here is derived from an EMBL/GenBank/DDBJ whole genome shotgun (WGS) entry which is preliminary data.</text>
</comment>